<keyword evidence="7" id="KW-0717">Septation</keyword>
<dbReference type="OrthoDB" id="5772359at2"/>
<dbReference type="GO" id="GO:0005829">
    <property type="term" value="C:cytosol"/>
    <property type="evidence" value="ECO:0007669"/>
    <property type="project" value="TreeGrafter"/>
</dbReference>
<evidence type="ECO:0000256" key="3">
    <source>
        <dbReference type="ARBA" id="ARBA00015195"/>
    </source>
</evidence>
<comment type="similarity">
    <text evidence="2">Belongs to the ZapA family. Type 1 subfamily.</text>
</comment>
<dbReference type="RefSeq" id="WP_066098395.1">
    <property type="nucleotide sequence ID" value="NZ_CP016027.1"/>
</dbReference>
<dbReference type="Gene3D" id="3.30.160.880">
    <property type="entry name" value="Cell division protein ZapA protomer, N-terminal domain"/>
    <property type="match status" value="1"/>
</dbReference>
<keyword evidence="5" id="KW-0132">Cell division</keyword>
<dbReference type="SUPFAM" id="SSF102829">
    <property type="entry name" value="Cell division protein ZapA-like"/>
    <property type="match status" value="1"/>
</dbReference>
<evidence type="ECO:0000256" key="11">
    <source>
        <dbReference type="ARBA" id="ARBA00033158"/>
    </source>
</evidence>
<dbReference type="PANTHER" id="PTHR34981:SF1">
    <property type="entry name" value="CELL DIVISION PROTEIN ZAPA"/>
    <property type="match status" value="1"/>
</dbReference>
<gene>
    <name evidence="12" type="ORF">A9404_02585</name>
</gene>
<evidence type="ECO:0000256" key="9">
    <source>
        <dbReference type="ARBA" id="ARBA00024910"/>
    </source>
</evidence>
<evidence type="ECO:0000256" key="1">
    <source>
        <dbReference type="ARBA" id="ARBA00004496"/>
    </source>
</evidence>
<accession>A0A191ZEW6</accession>
<dbReference type="GO" id="GO:0032153">
    <property type="term" value="C:cell division site"/>
    <property type="evidence" value="ECO:0007669"/>
    <property type="project" value="TreeGrafter"/>
</dbReference>
<evidence type="ECO:0000256" key="10">
    <source>
        <dbReference type="ARBA" id="ARBA00026068"/>
    </source>
</evidence>
<comment type="subcellular location">
    <subcellularLocation>
        <location evidence="1">Cytoplasm</location>
    </subcellularLocation>
</comment>
<evidence type="ECO:0000256" key="2">
    <source>
        <dbReference type="ARBA" id="ARBA00010074"/>
    </source>
</evidence>
<name>A0A191ZEW6_9GAMM</name>
<evidence type="ECO:0000256" key="6">
    <source>
        <dbReference type="ARBA" id="ARBA00023054"/>
    </source>
</evidence>
<reference evidence="12 13" key="1">
    <citation type="submission" date="2016-06" db="EMBL/GenBank/DDBJ databases">
        <title>Insight into the functional genes involving in sulfur oxidation in Pearl River water.</title>
        <authorList>
            <person name="Luo J."/>
            <person name="Tan X."/>
            <person name="Lin W."/>
        </authorList>
    </citation>
    <scope>NUCLEOTIDE SEQUENCE [LARGE SCALE GENOMIC DNA]</scope>
    <source>
        <strain evidence="12 13">LS2</strain>
    </source>
</reference>
<dbReference type="KEGG" id="haz:A9404_02585"/>
<protein>
    <recommendedName>
        <fullName evidence="3">Cell division protein ZapA</fullName>
    </recommendedName>
    <alternativeName>
        <fullName evidence="11">Z ring-associated protein ZapA</fullName>
    </alternativeName>
</protein>
<dbReference type="Proteomes" id="UP000078596">
    <property type="component" value="Chromosome"/>
</dbReference>
<evidence type="ECO:0000256" key="4">
    <source>
        <dbReference type="ARBA" id="ARBA00022490"/>
    </source>
</evidence>
<dbReference type="AlphaFoldDB" id="A0A191ZEW6"/>
<evidence type="ECO:0000313" key="13">
    <source>
        <dbReference type="Proteomes" id="UP000078596"/>
    </source>
</evidence>
<dbReference type="Pfam" id="PF05164">
    <property type="entry name" value="ZapA"/>
    <property type="match status" value="1"/>
</dbReference>
<organism evidence="12 13">
    <name type="scientific">Halothiobacillus diazotrophicus</name>
    <dbReference type="NCBI Taxonomy" id="1860122"/>
    <lineage>
        <taxon>Bacteria</taxon>
        <taxon>Pseudomonadati</taxon>
        <taxon>Pseudomonadota</taxon>
        <taxon>Gammaproteobacteria</taxon>
        <taxon>Chromatiales</taxon>
        <taxon>Halothiobacillaceae</taxon>
        <taxon>Halothiobacillus</taxon>
    </lineage>
</organism>
<comment type="function">
    <text evidence="9">Activator of cell division through the inhibition of FtsZ GTPase activity, therefore promoting FtsZ assembly into bundles of protofilaments necessary for the formation of the division Z ring. It is recruited early at mid-cell but it is not essential for cell division.</text>
</comment>
<sequence length="98" mass="10850">MNNTLKPITVRILEKDYKIVCPPEEQAILFRTADYVNQAMIQVKKSGQILSTERVAVLAALNIARELIESGNAPGCASDHTPELIELIDSVLRDIPHP</sequence>
<keyword evidence="13" id="KW-1185">Reference proteome</keyword>
<comment type="subunit">
    <text evidence="10">Homodimer. Interacts with FtsZ.</text>
</comment>
<evidence type="ECO:0000256" key="7">
    <source>
        <dbReference type="ARBA" id="ARBA00023210"/>
    </source>
</evidence>
<dbReference type="InterPro" id="IPR036192">
    <property type="entry name" value="Cell_div_ZapA-like_sf"/>
</dbReference>
<dbReference type="Gene3D" id="1.20.5.50">
    <property type="match status" value="1"/>
</dbReference>
<keyword evidence="8" id="KW-0131">Cell cycle</keyword>
<evidence type="ECO:0000313" key="12">
    <source>
        <dbReference type="EMBL" id="ANJ66414.1"/>
    </source>
</evidence>
<dbReference type="EMBL" id="CP016027">
    <property type="protein sequence ID" value="ANJ66414.1"/>
    <property type="molecule type" value="Genomic_DNA"/>
</dbReference>
<dbReference type="InterPro" id="IPR007838">
    <property type="entry name" value="Cell_div_ZapA-like"/>
</dbReference>
<dbReference type="GO" id="GO:0030428">
    <property type="term" value="C:cell septum"/>
    <property type="evidence" value="ECO:0007669"/>
    <property type="project" value="TreeGrafter"/>
</dbReference>
<dbReference type="GO" id="GO:0043093">
    <property type="term" value="P:FtsZ-dependent cytokinesis"/>
    <property type="evidence" value="ECO:0007669"/>
    <property type="project" value="TreeGrafter"/>
</dbReference>
<dbReference type="PANTHER" id="PTHR34981">
    <property type="entry name" value="CELL DIVISION PROTEIN ZAPA"/>
    <property type="match status" value="1"/>
</dbReference>
<dbReference type="GO" id="GO:0000917">
    <property type="term" value="P:division septum assembly"/>
    <property type="evidence" value="ECO:0007669"/>
    <property type="project" value="UniProtKB-KW"/>
</dbReference>
<evidence type="ECO:0000256" key="8">
    <source>
        <dbReference type="ARBA" id="ARBA00023306"/>
    </source>
</evidence>
<dbReference type="GO" id="GO:0000921">
    <property type="term" value="P:septin ring assembly"/>
    <property type="evidence" value="ECO:0007669"/>
    <property type="project" value="TreeGrafter"/>
</dbReference>
<dbReference type="InterPro" id="IPR042233">
    <property type="entry name" value="Cell_div_ZapA_N"/>
</dbReference>
<proteinExistence type="inferred from homology"/>
<keyword evidence="6" id="KW-0175">Coiled coil</keyword>
<dbReference type="STRING" id="1860122.A9404_02585"/>
<evidence type="ECO:0000256" key="5">
    <source>
        <dbReference type="ARBA" id="ARBA00022618"/>
    </source>
</evidence>
<keyword evidence="4" id="KW-0963">Cytoplasm</keyword>